<organism evidence="1">
    <name type="scientific">marine sediment metagenome</name>
    <dbReference type="NCBI Taxonomy" id="412755"/>
    <lineage>
        <taxon>unclassified sequences</taxon>
        <taxon>metagenomes</taxon>
        <taxon>ecological metagenomes</taxon>
    </lineage>
</organism>
<dbReference type="EMBL" id="BARW01043456">
    <property type="protein sequence ID" value="GAJ20064.1"/>
    <property type="molecule type" value="Genomic_DNA"/>
</dbReference>
<gene>
    <name evidence="1" type="ORF">S12H4_63631</name>
</gene>
<dbReference type="AlphaFoldDB" id="X1URG6"/>
<evidence type="ECO:0000313" key="1">
    <source>
        <dbReference type="EMBL" id="GAJ20064.1"/>
    </source>
</evidence>
<accession>X1URG6</accession>
<feature type="non-terminal residue" evidence="1">
    <location>
        <position position="33"/>
    </location>
</feature>
<sequence>PAVVAARTTTLGRLIPYLVIDTNSLVGKPLSVV</sequence>
<feature type="non-terminal residue" evidence="1">
    <location>
        <position position="1"/>
    </location>
</feature>
<comment type="caution">
    <text evidence="1">The sequence shown here is derived from an EMBL/GenBank/DDBJ whole genome shotgun (WGS) entry which is preliminary data.</text>
</comment>
<name>X1URG6_9ZZZZ</name>
<reference evidence="1" key="1">
    <citation type="journal article" date="2014" name="Front. Microbiol.">
        <title>High frequency of phylogenetically diverse reductive dehalogenase-homologous genes in deep subseafloor sedimentary metagenomes.</title>
        <authorList>
            <person name="Kawai M."/>
            <person name="Futagami T."/>
            <person name="Toyoda A."/>
            <person name="Takaki Y."/>
            <person name="Nishi S."/>
            <person name="Hori S."/>
            <person name="Arai W."/>
            <person name="Tsubouchi T."/>
            <person name="Morono Y."/>
            <person name="Uchiyama I."/>
            <person name="Ito T."/>
            <person name="Fujiyama A."/>
            <person name="Inagaki F."/>
            <person name="Takami H."/>
        </authorList>
    </citation>
    <scope>NUCLEOTIDE SEQUENCE</scope>
    <source>
        <strain evidence="1">Expedition CK06-06</strain>
    </source>
</reference>
<proteinExistence type="predicted"/>
<protein>
    <submittedName>
        <fullName evidence="1">Uncharacterized protein</fullName>
    </submittedName>
</protein>